<evidence type="ECO:0000259" key="11">
    <source>
        <dbReference type="PROSITE" id="PS50893"/>
    </source>
</evidence>
<dbReference type="GO" id="GO:0005524">
    <property type="term" value="F:ATP binding"/>
    <property type="evidence" value="ECO:0007669"/>
    <property type="project" value="UniProtKB-KW"/>
</dbReference>
<dbReference type="PANTHER" id="PTHR43394">
    <property type="entry name" value="ATP-DEPENDENT PERMEASE MDL1, MITOCHONDRIAL"/>
    <property type="match status" value="1"/>
</dbReference>
<dbReference type="PROSITE" id="PS50929">
    <property type="entry name" value="ABC_TM1F"/>
    <property type="match status" value="1"/>
</dbReference>
<dbReference type="InterPro" id="IPR027417">
    <property type="entry name" value="P-loop_NTPase"/>
</dbReference>
<dbReference type="Proteomes" id="UP000886879">
    <property type="component" value="Unassembled WGS sequence"/>
</dbReference>
<accession>A0A9D0YU79</accession>
<gene>
    <name evidence="13" type="primary">cydC</name>
    <name evidence="13" type="ORF">IAD31_05060</name>
</gene>
<keyword evidence="3" id="KW-1003">Cell membrane</keyword>
<evidence type="ECO:0000259" key="12">
    <source>
        <dbReference type="PROSITE" id="PS50929"/>
    </source>
</evidence>
<evidence type="ECO:0000256" key="6">
    <source>
        <dbReference type="ARBA" id="ARBA00022807"/>
    </source>
</evidence>
<dbReference type="GO" id="GO:0015421">
    <property type="term" value="F:ABC-type oligopeptide transporter activity"/>
    <property type="evidence" value="ECO:0007669"/>
    <property type="project" value="TreeGrafter"/>
</dbReference>
<comment type="subcellular location">
    <subcellularLocation>
        <location evidence="1">Cell membrane</location>
        <topology evidence="1">Multi-pass membrane protein</topology>
    </subcellularLocation>
</comment>
<evidence type="ECO:0000256" key="4">
    <source>
        <dbReference type="ARBA" id="ARBA00022692"/>
    </source>
</evidence>
<keyword evidence="6" id="KW-0378">Hydrolase</keyword>
<dbReference type="InterPro" id="IPR011527">
    <property type="entry name" value="ABC1_TM_dom"/>
</dbReference>
<evidence type="ECO:0000256" key="1">
    <source>
        <dbReference type="ARBA" id="ARBA00004651"/>
    </source>
</evidence>
<dbReference type="PROSITE" id="PS00211">
    <property type="entry name" value="ABC_TRANSPORTER_1"/>
    <property type="match status" value="1"/>
</dbReference>
<dbReference type="PROSITE" id="PS50893">
    <property type="entry name" value="ABC_TRANSPORTER_2"/>
    <property type="match status" value="1"/>
</dbReference>
<dbReference type="Gene3D" id="1.20.1560.10">
    <property type="entry name" value="ABC transporter type 1, transmembrane domain"/>
    <property type="match status" value="1"/>
</dbReference>
<reference evidence="13" key="1">
    <citation type="submission" date="2020-10" db="EMBL/GenBank/DDBJ databases">
        <authorList>
            <person name="Gilroy R."/>
        </authorList>
    </citation>
    <scope>NUCLEOTIDE SEQUENCE</scope>
    <source>
        <strain evidence="13">ChiGjej2B2-12916</strain>
    </source>
</reference>
<feature type="transmembrane region" description="Helical" evidence="10">
    <location>
        <begin position="160"/>
        <end position="181"/>
    </location>
</feature>
<evidence type="ECO:0000256" key="10">
    <source>
        <dbReference type="SAM" id="Phobius"/>
    </source>
</evidence>
<feature type="domain" description="ABC transmembrane type-1" evidence="12">
    <location>
        <begin position="25"/>
        <end position="306"/>
    </location>
</feature>
<dbReference type="InterPro" id="IPR014223">
    <property type="entry name" value="ABC_CydC/D"/>
</dbReference>
<feature type="domain" description="ABC transporter" evidence="11">
    <location>
        <begin position="338"/>
        <end position="550"/>
    </location>
</feature>
<evidence type="ECO:0000256" key="2">
    <source>
        <dbReference type="ARBA" id="ARBA00022448"/>
    </source>
</evidence>
<dbReference type="InterPro" id="IPR003593">
    <property type="entry name" value="AAA+_ATPase"/>
</dbReference>
<keyword evidence="7" id="KW-0067">ATP-binding</keyword>
<keyword evidence="4 10" id="KW-0812">Transmembrane</keyword>
<keyword evidence="9 10" id="KW-0472">Membrane</keyword>
<dbReference type="GO" id="GO:0005886">
    <property type="term" value="C:plasma membrane"/>
    <property type="evidence" value="ECO:0007669"/>
    <property type="project" value="UniProtKB-SubCell"/>
</dbReference>
<dbReference type="GO" id="GO:0034775">
    <property type="term" value="P:glutathione transmembrane transport"/>
    <property type="evidence" value="ECO:0007669"/>
    <property type="project" value="InterPro"/>
</dbReference>
<dbReference type="AlphaFoldDB" id="A0A9D0YU79"/>
<evidence type="ECO:0000256" key="7">
    <source>
        <dbReference type="ARBA" id="ARBA00022840"/>
    </source>
</evidence>
<dbReference type="InterPro" id="IPR036640">
    <property type="entry name" value="ABC1_TM_sf"/>
</dbReference>
<keyword evidence="2" id="KW-0813">Transport</keyword>
<evidence type="ECO:0000256" key="5">
    <source>
        <dbReference type="ARBA" id="ARBA00022741"/>
    </source>
</evidence>
<feature type="transmembrane region" description="Helical" evidence="10">
    <location>
        <begin position="20"/>
        <end position="53"/>
    </location>
</feature>
<sequence length="550" mass="60134">MKPRSNLSCMARLITLVGPLTRVMLLAITLGVLGFIAATLIPVLGGVGILSVLNHQNTLPFIFLVAALCALLRGVFRYGEQTCNHYIAFKLLAILRQKVFAALRRLAPAKLDGRDKGDLISVITSDIELLEVFYAHTISPAAIALVMSLLTAVFLAWFHWAYGVLALLAYATVGILLPVLASRRSGNTGNRMRQKAGQLSAFVLDSLRGVDETIQYHGQAQRLSELEGRTDDLSRVQEDMSRITGTNTAVTHTVIWLYDLALLALGLVLLEQGQVNFGGVLIPLITLMSSFGPVVALANLGTTLQSTFAAARRVLDILDETPVVEEVSGQSATRFHGAACEDLTFSYGGETILDGLTLDFPKGKVVGIVGRSGSGKSTLLKLLMRFWDRQSGEVTISERDVRNINTSDLRSMQGYMTQDTDLFHDTILKNILLARPNATREEVEEACKKASIHDFILTLPQGYDTPVGELGDTLSGGERQRLGLARAFLHNAPFLLLDEPTSNLDSLNEAEILRSLHRERDQRTVILVSHRRSTMGIADQVHSVEHGRVS</sequence>
<feature type="transmembrane region" description="Helical" evidence="10">
    <location>
        <begin position="249"/>
        <end position="270"/>
    </location>
</feature>
<evidence type="ECO:0000256" key="9">
    <source>
        <dbReference type="ARBA" id="ARBA00023136"/>
    </source>
</evidence>
<organism evidence="13 14">
    <name type="scientific">Candidatus Enterenecus faecium</name>
    <dbReference type="NCBI Taxonomy" id="2840780"/>
    <lineage>
        <taxon>Bacteria</taxon>
        <taxon>Bacillati</taxon>
        <taxon>Bacillota</taxon>
        <taxon>Clostridia</taxon>
        <taxon>Eubacteriales</taxon>
        <taxon>Candidatus Enterenecus</taxon>
    </lineage>
</organism>
<dbReference type="InterPro" id="IPR039421">
    <property type="entry name" value="Type_1_exporter"/>
</dbReference>
<keyword evidence="6" id="KW-0788">Thiol protease</keyword>
<dbReference type="InterPro" id="IPR017871">
    <property type="entry name" value="ABC_transporter-like_CS"/>
</dbReference>
<dbReference type="InterPro" id="IPR003439">
    <property type="entry name" value="ABC_transporter-like_ATP-bd"/>
</dbReference>
<dbReference type="GO" id="GO:0016887">
    <property type="term" value="F:ATP hydrolysis activity"/>
    <property type="evidence" value="ECO:0007669"/>
    <property type="project" value="InterPro"/>
</dbReference>
<reference evidence="13" key="2">
    <citation type="journal article" date="2021" name="PeerJ">
        <title>Extensive microbial diversity within the chicken gut microbiome revealed by metagenomics and culture.</title>
        <authorList>
            <person name="Gilroy R."/>
            <person name="Ravi A."/>
            <person name="Getino M."/>
            <person name="Pursley I."/>
            <person name="Horton D.L."/>
            <person name="Alikhan N.F."/>
            <person name="Baker D."/>
            <person name="Gharbi K."/>
            <person name="Hall N."/>
            <person name="Watson M."/>
            <person name="Adriaenssens E.M."/>
            <person name="Foster-Nyarko E."/>
            <person name="Jarju S."/>
            <person name="Secka A."/>
            <person name="Antonio M."/>
            <person name="Oren A."/>
            <person name="Chaudhuri R.R."/>
            <person name="La Ragione R."/>
            <person name="Hildebrand F."/>
            <person name="Pallen M.J."/>
        </authorList>
    </citation>
    <scope>NUCLEOTIDE SEQUENCE</scope>
    <source>
        <strain evidence="13">ChiGjej2B2-12916</strain>
    </source>
</reference>
<keyword evidence="6" id="KW-0645">Protease</keyword>
<dbReference type="Pfam" id="PF00005">
    <property type="entry name" value="ABC_tran"/>
    <property type="match status" value="1"/>
</dbReference>
<dbReference type="Gene3D" id="3.40.50.300">
    <property type="entry name" value="P-loop containing nucleotide triphosphate hydrolases"/>
    <property type="match status" value="1"/>
</dbReference>
<comment type="caution">
    <text evidence="13">The sequence shown here is derived from an EMBL/GenBank/DDBJ whole genome shotgun (WGS) entry which is preliminary data.</text>
</comment>
<dbReference type="NCBIfam" id="TIGR02868">
    <property type="entry name" value="CydC"/>
    <property type="match status" value="1"/>
</dbReference>
<dbReference type="PANTHER" id="PTHR43394:SF1">
    <property type="entry name" value="ATP-BINDING CASSETTE SUB-FAMILY B MEMBER 10, MITOCHONDRIAL"/>
    <property type="match status" value="1"/>
</dbReference>
<dbReference type="GO" id="GO:0008234">
    <property type="term" value="F:cysteine-type peptidase activity"/>
    <property type="evidence" value="ECO:0007669"/>
    <property type="project" value="UniProtKB-KW"/>
</dbReference>
<dbReference type="GO" id="GO:0045454">
    <property type="term" value="P:cell redox homeostasis"/>
    <property type="evidence" value="ECO:0007669"/>
    <property type="project" value="InterPro"/>
</dbReference>
<evidence type="ECO:0000313" key="14">
    <source>
        <dbReference type="Proteomes" id="UP000886879"/>
    </source>
</evidence>
<name>A0A9D0YU79_9FIRM</name>
<evidence type="ECO:0000313" key="13">
    <source>
        <dbReference type="EMBL" id="HIQ60945.1"/>
    </source>
</evidence>
<dbReference type="Pfam" id="PF00664">
    <property type="entry name" value="ABC_membrane"/>
    <property type="match status" value="1"/>
</dbReference>
<dbReference type="FunFam" id="3.40.50.300:FF:000299">
    <property type="entry name" value="ABC transporter ATP-binding protein/permease"/>
    <property type="match status" value="1"/>
</dbReference>
<dbReference type="SUPFAM" id="SSF52540">
    <property type="entry name" value="P-loop containing nucleoside triphosphate hydrolases"/>
    <property type="match status" value="1"/>
</dbReference>
<keyword evidence="8 10" id="KW-1133">Transmembrane helix</keyword>
<feature type="transmembrane region" description="Helical" evidence="10">
    <location>
        <begin position="59"/>
        <end position="76"/>
    </location>
</feature>
<evidence type="ECO:0000256" key="3">
    <source>
        <dbReference type="ARBA" id="ARBA00022475"/>
    </source>
</evidence>
<dbReference type="SUPFAM" id="SSF90123">
    <property type="entry name" value="ABC transporter transmembrane region"/>
    <property type="match status" value="1"/>
</dbReference>
<dbReference type="SMART" id="SM00382">
    <property type="entry name" value="AAA"/>
    <property type="match status" value="1"/>
</dbReference>
<feature type="transmembrane region" description="Helical" evidence="10">
    <location>
        <begin position="133"/>
        <end position="154"/>
    </location>
</feature>
<keyword evidence="5" id="KW-0547">Nucleotide-binding</keyword>
<dbReference type="EMBL" id="DVFO01000048">
    <property type="protein sequence ID" value="HIQ60945.1"/>
    <property type="molecule type" value="Genomic_DNA"/>
</dbReference>
<feature type="transmembrane region" description="Helical" evidence="10">
    <location>
        <begin position="276"/>
        <end position="298"/>
    </location>
</feature>
<evidence type="ECO:0000256" key="8">
    <source>
        <dbReference type="ARBA" id="ARBA00022989"/>
    </source>
</evidence>
<proteinExistence type="predicted"/>
<protein>
    <submittedName>
        <fullName evidence="13">Thiol reductant ABC exporter subunit CydC</fullName>
    </submittedName>
</protein>